<comment type="cofactor">
    <cofactor evidence="1">
        <name>Zn(2+)</name>
        <dbReference type="ChEBI" id="CHEBI:29105"/>
    </cofactor>
</comment>
<evidence type="ECO:0000256" key="2">
    <source>
        <dbReference type="ARBA" id="ARBA00012832"/>
    </source>
</evidence>
<dbReference type="InterPro" id="IPR015803">
    <property type="entry name" value="Cys-tRNA-ligase"/>
</dbReference>
<sequence>MDTAYLRQLGLDLRSAPELNISRPYSAAALGAPSALGASPKREGGSPKKSSAVNGSFGKDLLGKGFGEAVIRGGHPPWLVPNAGHDSGLQVVNSLTGEKEPFKPLNGKKVIWYTCGPTVYDVAHMGHARAYLTFDILRRIMMNYLNFDVQYQINITDIDDKIILRARQNKLFDDFCKEAAGMSSEILRNKVQEAVQKKGAKLEAKAPERPTGGKGSSRAEQEYETLVEEHRLKVKQHTELAAKIEEALSSGSSDRILSSAKEVLMDTLDKERGHTVTDHSIFDQHGRRFEKEYFEDMKALGVLEPDIVTRITEYMDGRVQKFIERLEEMGVAYESSGSVYFDIAAFQKLGYHYRKLVPDICATAKEMEEGEGALAADDEKRSPNDFALWKKSKPGEPAWPSKWGPGRPGWHIECSVMATDKSGEYLDIHAGGEDLKFPHHDNEMAQSEAYLQRSQWVNYFWHAGHLHIQGLKMSKSLKNFITIRQALEVHSARQLRLMFLMQAWDKGMNYSDQAIDMAKAEERRMKHFLGSLEFWQRQGGRVPGGDEKLEQAISDCKDKIHSAILDNFATSMVVEAISKLVLEAKAVMDSPTGSLEPVVKAAELIESTMSMLGVEGLRVTQEPKEAWIEAVDIVASLRQQVRDLAKEKDATQRQKLVKEVLAKVESPSLAKKAGLKDLVSTLETFQKDLKSLADSNSTPDELRERCDQVRNVDLIRLGVRLEDRGTGGYIWMFDDRQSMEVEQKEAEEKAKAAAREKIFNKLKQKAKELEVAEKAAINPKDLFHTGSNKGLYAEFDDDGVPTKLSSGEEVKKQKRKDLAKELAKQQKDYQKLQSQGDVDAVISKMRSEVDELKRQLQ</sequence>
<accession>A0ABP0KLS8</accession>
<evidence type="ECO:0000256" key="8">
    <source>
        <dbReference type="ARBA" id="ARBA00022917"/>
    </source>
</evidence>
<evidence type="ECO:0000256" key="10">
    <source>
        <dbReference type="ARBA" id="ARBA00031499"/>
    </source>
</evidence>
<protein>
    <recommendedName>
        <fullName evidence="2">cysteine--tRNA ligase</fullName>
        <ecNumber evidence="2">6.1.1.16</ecNumber>
    </recommendedName>
    <alternativeName>
        <fullName evidence="10">Cysteinyl-tRNA synthetase</fullName>
    </alternativeName>
</protein>
<dbReference type="PRINTS" id="PR00983">
    <property type="entry name" value="TRNASYNTHCYS"/>
</dbReference>
<keyword evidence="9" id="KW-0030">Aminoacyl-tRNA synthetase</keyword>
<dbReference type="Gene3D" id="3.40.50.620">
    <property type="entry name" value="HUPs"/>
    <property type="match status" value="1"/>
</dbReference>
<dbReference type="InterPro" id="IPR024909">
    <property type="entry name" value="Cys-tRNA/MSH_ligase"/>
</dbReference>
<evidence type="ECO:0000256" key="7">
    <source>
        <dbReference type="ARBA" id="ARBA00022840"/>
    </source>
</evidence>
<dbReference type="EMBL" id="CAXAMM010012058">
    <property type="protein sequence ID" value="CAK9027809.1"/>
    <property type="molecule type" value="Genomic_DNA"/>
</dbReference>
<evidence type="ECO:0000256" key="1">
    <source>
        <dbReference type="ARBA" id="ARBA00001947"/>
    </source>
</evidence>
<evidence type="ECO:0000256" key="9">
    <source>
        <dbReference type="ARBA" id="ARBA00023146"/>
    </source>
</evidence>
<organism evidence="14 15">
    <name type="scientific">Durusdinium trenchii</name>
    <dbReference type="NCBI Taxonomy" id="1381693"/>
    <lineage>
        <taxon>Eukaryota</taxon>
        <taxon>Sar</taxon>
        <taxon>Alveolata</taxon>
        <taxon>Dinophyceae</taxon>
        <taxon>Suessiales</taxon>
        <taxon>Symbiodiniaceae</taxon>
        <taxon>Durusdinium</taxon>
    </lineage>
</organism>
<feature type="compositionally biased region" description="Basic and acidic residues" evidence="12">
    <location>
        <begin position="806"/>
        <end position="830"/>
    </location>
</feature>
<keyword evidence="15" id="KW-1185">Reference proteome</keyword>
<evidence type="ECO:0000256" key="6">
    <source>
        <dbReference type="ARBA" id="ARBA00022833"/>
    </source>
</evidence>
<evidence type="ECO:0000313" key="15">
    <source>
        <dbReference type="Proteomes" id="UP001642464"/>
    </source>
</evidence>
<dbReference type="EC" id="6.1.1.16" evidence="2"/>
<keyword evidence="7" id="KW-0067">ATP-binding</keyword>
<evidence type="ECO:0000256" key="4">
    <source>
        <dbReference type="ARBA" id="ARBA00022723"/>
    </source>
</evidence>
<dbReference type="InterPro" id="IPR014729">
    <property type="entry name" value="Rossmann-like_a/b/a_fold"/>
</dbReference>
<evidence type="ECO:0000256" key="11">
    <source>
        <dbReference type="SAM" id="Coils"/>
    </source>
</evidence>
<dbReference type="SUPFAM" id="SSF52374">
    <property type="entry name" value="Nucleotidylyl transferase"/>
    <property type="match status" value="1"/>
</dbReference>
<comment type="caution">
    <text evidence="14">The sequence shown here is derived from an EMBL/GenBank/DDBJ whole genome shotgun (WGS) entry which is preliminary data.</text>
</comment>
<keyword evidence="11" id="KW-0175">Coiled coil</keyword>
<evidence type="ECO:0000256" key="3">
    <source>
        <dbReference type="ARBA" id="ARBA00022598"/>
    </source>
</evidence>
<evidence type="ECO:0000256" key="5">
    <source>
        <dbReference type="ARBA" id="ARBA00022741"/>
    </source>
</evidence>
<evidence type="ECO:0000259" key="13">
    <source>
        <dbReference type="Pfam" id="PF01406"/>
    </source>
</evidence>
<dbReference type="Pfam" id="PF01406">
    <property type="entry name" value="tRNA-synt_1e"/>
    <property type="match status" value="1"/>
</dbReference>
<dbReference type="CDD" id="cd00672">
    <property type="entry name" value="CysRS_core"/>
    <property type="match status" value="1"/>
</dbReference>
<dbReference type="PANTHER" id="PTHR10890">
    <property type="entry name" value="CYSTEINYL-TRNA SYNTHETASE"/>
    <property type="match status" value="1"/>
</dbReference>
<reference evidence="14 15" key="1">
    <citation type="submission" date="2024-02" db="EMBL/GenBank/DDBJ databases">
        <authorList>
            <person name="Chen Y."/>
            <person name="Shah S."/>
            <person name="Dougan E. K."/>
            <person name="Thang M."/>
            <person name="Chan C."/>
        </authorList>
    </citation>
    <scope>NUCLEOTIDE SEQUENCE [LARGE SCALE GENOMIC DNA]</scope>
</reference>
<evidence type="ECO:0000256" key="12">
    <source>
        <dbReference type="SAM" id="MobiDB-lite"/>
    </source>
</evidence>
<dbReference type="InterPro" id="IPR009080">
    <property type="entry name" value="tRNAsynth_Ia_anticodon-bd"/>
</dbReference>
<dbReference type="HAMAP" id="MF_00041">
    <property type="entry name" value="Cys_tRNA_synth"/>
    <property type="match status" value="1"/>
</dbReference>
<proteinExistence type="inferred from homology"/>
<keyword evidence="6" id="KW-0862">Zinc</keyword>
<gene>
    <name evidence="14" type="ORF">SCF082_LOCUS18092</name>
</gene>
<dbReference type="Proteomes" id="UP001642464">
    <property type="component" value="Unassembled WGS sequence"/>
</dbReference>
<keyword evidence="8" id="KW-0648">Protein biosynthesis</keyword>
<keyword evidence="3" id="KW-0436">Ligase</keyword>
<dbReference type="PANTHER" id="PTHR10890:SF3">
    <property type="entry name" value="CYSTEINE--TRNA LIGASE, CYTOPLASMIC"/>
    <property type="match status" value="1"/>
</dbReference>
<feature type="region of interest" description="Disordered" evidence="12">
    <location>
        <begin position="794"/>
        <end position="837"/>
    </location>
</feature>
<name>A0ABP0KLS8_9DINO</name>
<feature type="coiled-coil region" evidence="11">
    <location>
        <begin position="736"/>
        <end position="775"/>
    </location>
</feature>
<feature type="domain" description="tRNA synthetases class I catalytic" evidence="13">
    <location>
        <begin position="102"/>
        <end position="519"/>
    </location>
</feature>
<feature type="region of interest" description="Disordered" evidence="12">
    <location>
        <begin position="198"/>
        <end position="221"/>
    </location>
</feature>
<keyword evidence="4" id="KW-0479">Metal-binding</keyword>
<dbReference type="InterPro" id="IPR032678">
    <property type="entry name" value="tRNA-synt_1_cat_dom"/>
</dbReference>
<evidence type="ECO:0000313" key="14">
    <source>
        <dbReference type="EMBL" id="CAK9027809.1"/>
    </source>
</evidence>
<feature type="region of interest" description="Disordered" evidence="12">
    <location>
        <begin position="34"/>
        <end position="56"/>
    </location>
</feature>
<keyword evidence="5" id="KW-0547">Nucleotide-binding</keyword>
<dbReference type="SUPFAM" id="SSF47323">
    <property type="entry name" value="Anticodon-binding domain of a subclass of class I aminoacyl-tRNA synthetases"/>
    <property type="match status" value="1"/>
</dbReference>
<dbReference type="NCBIfam" id="TIGR00435">
    <property type="entry name" value="cysS"/>
    <property type="match status" value="1"/>
</dbReference>